<sequence>MEEVLADQQVQGDLLMNFRQTMLKTPRDRRTIGWFKTQLEQLETQWDEFQKGHKNICKTDIMDALSPGRSQTSLQTDAQYREIRINTLRYKAPLSTIDLPQFSGDQLEWETFKGMFLQILKLQYLIRSLTGEVANRLKNVQITADNYDGAWQAILDRYDNKRVLLATHMSHVISCPAMQKKSIEELRRVLDVIRESKQALDNLKIDPEHMGELWLIHHTVNKLDQATRLDWERQVDETDGFPKYAQLAEFLERSIRVSEAASTTSSGSGSYNSNVNNKFPKSARSRHNKQIAVHTTSAQAAGKPGARACVLCRGGHALYSCHKFAALSQPQRFELCKKEKLCLNCLSGSHYAGDCRSERRCLVCQGRHHTKLHADSQSHRNSASIEDGGSSARQDADAGEDGSATCYFTQQKLKSPKVLLATAQIVLADESGNQVQVRAMIDPGTERSFVTERVLTALCVSSSKVHINLYAMGDQCSSTVQKQTQLFLRSKIDVNFSLRAKSLVMRELTGLLPTARLPEDHWPHLRGIVFADPTYYKPDKVEFVIGAELIPFIMLEGLRKGSIGSPLGQQTVFGWILTGEIIPKPDDSPAAVSAFHVCAREDLHGLVEKFWQLEDLQPTKHLTAEEQYCENYFTETTTRNADGRYVVRLPFAKKVSFEGSRDVAVSCLHRMERRLEKSPRLSMLYKNFMDEYIYLKHMELVPESQLSHSGHSVNVLQI</sequence>
<dbReference type="PANTHER" id="PTHR47331:SF5">
    <property type="entry name" value="RIBONUCLEASE H"/>
    <property type="match status" value="1"/>
</dbReference>
<protein>
    <recommendedName>
        <fullName evidence="4">Peptidase aspartic putative domain-containing protein</fullName>
    </recommendedName>
</protein>
<gene>
    <name evidence="2" type="ORF">TKK_017684</name>
</gene>
<dbReference type="PANTHER" id="PTHR47331">
    <property type="entry name" value="PHD-TYPE DOMAIN-CONTAINING PROTEIN"/>
    <property type="match status" value="1"/>
</dbReference>
<evidence type="ECO:0000256" key="1">
    <source>
        <dbReference type="SAM" id="MobiDB-lite"/>
    </source>
</evidence>
<feature type="region of interest" description="Disordered" evidence="1">
    <location>
        <begin position="373"/>
        <end position="398"/>
    </location>
</feature>
<evidence type="ECO:0000313" key="3">
    <source>
        <dbReference type="Proteomes" id="UP001627154"/>
    </source>
</evidence>
<evidence type="ECO:0008006" key="4">
    <source>
        <dbReference type="Google" id="ProtNLM"/>
    </source>
</evidence>
<dbReference type="EMBL" id="JBJJXI010000142">
    <property type="protein sequence ID" value="KAL3386910.1"/>
    <property type="molecule type" value="Genomic_DNA"/>
</dbReference>
<reference evidence="2 3" key="1">
    <citation type="journal article" date="2024" name="bioRxiv">
        <title>A reference genome for Trichogramma kaykai: A tiny desert-dwelling parasitoid wasp with competing sex-ratio distorters.</title>
        <authorList>
            <person name="Culotta J."/>
            <person name="Lindsey A.R."/>
        </authorList>
    </citation>
    <scope>NUCLEOTIDE SEQUENCE [LARGE SCALE GENOMIC DNA]</scope>
    <source>
        <strain evidence="2 3">KSX58</strain>
    </source>
</reference>
<proteinExistence type="predicted"/>
<dbReference type="Pfam" id="PF03564">
    <property type="entry name" value="DUF1759"/>
    <property type="match status" value="1"/>
</dbReference>
<dbReference type="Proteomes" id="UP001627154">
    <property type="component" value="Unassembled WGS sequence"/>
</dbReference>
<organism evidence="2 3">
    <name type="scientific">Trichogramma kaykai</name>
    <dbReference type="NCBI Taxonomy" id="54128"/>
    <lineage>
        <taxon>Eukaryota</taxon>
        <taxon>Metazoa</taxon>
        <taxon>Ecdysozoa</taxon>
        <taxon>Arthropoda</taxon>
        <taxon>Hexapoda</taxon>
        <taxon>Insecta</taxon>
        <taxon>Pterygota</taxon>
        <taxon>Neoptera</taxon>
        <taxon>Endopterygota</taxon>
        <taxon>Hymenoptera</taxon>
        <taxon>Apocrita</taxon>
        <taxon>Proctotrupomorpha</taxon>
        <taxon>Chalcidoidea</taxon>
        <taxon>Trichogrammatidae</taxon>
        <taxon>Trichogramma</taxon>
    </lineage>
</organism>
<feature type="region of interest" description="Disordered" evidence="1">
    <location>
        <begin position="262"/>
        <end position="282"/>
    </location>
</feature>
<dbReference type="InterPro" id="IPR005312">
    <property type="entry name" value="DUF1759"/>
</dbReference>
<dbReference type="AlphaFoldDB" id="A0ABD2W317"/>
<comment type="caution">
    <text evidence="2">The sequence shown here is derived from an EMBL/GenBank/DDBJ whole genome shotgun (WGS) entry which is preliminary data.</text>
</comment>
<accession>A0ABD2W317</accession>
<keyword evidence="3" id="KW-1185">Reference proteome</keyword>
<evidence type="ECO:0000313" key="2">
    <source>
        <dbReference type="EMBL" id="KAL3386910.1"/>
    </source>
</evidence>
<feature type="compositionally biased region" description="Low complexity" evidence="1">
    <location>
        <begin position="262"/>
        <end position="277"/>
    </location>
</feature>
<name>A0ABD2W317_9HYME</name>